<proteinExistence type="predicted"/>
<protein>
    <submittedName>
        <fullName evidence="1">Uncharacterized protein</fullName>
    </submittedName>
</protein>
<keyword evidence="2" id="KW-1185">Reference proteome</keyword>
<dbReference type="EMBL" id="CYGY02000047">
    <property type="protein sequence ID" value="SIT45532.1"/>
    <property type="molecule type" value="Genomic_DNA"/>
</dbReference>
<evidence type="ECO:0000313" key="1">
    <source>
        <dbReference type="EMBL" id="SIT45532.1"/>
    </source>
</evidence>
<evidence type="ECO:0000313" key="2">
    <source>
        <dbReference type="Proteomes" id="UP000195569"/>
    </source>
</evidence>
<dbReference type="RefSeq" id="WP_143811027.1">
    <property type="nucleotide sequence ID" value="NZ_CYGY02000047.1"/>
</dbReference>
<reference evidence="1" key="1">
    <citation type="submission" date="2016-12" db="EMBL/GenBank/DDBJ databases">
        <authorList>
            <person name="Moulin L."/>
        </authorList>
    </citation>
    <scope>NUCLEOTIDE SEQUENCE [LARGE SCALE GENOMIC DNA]</scope>
    <source>
        <strain evidence="1">STM 7183</strain>
    </source>
</reference>
<sequence>MMELIIAGGTALALGAWATVLLATHIPEQLLIGGQDHGRYAYLGEDGDVVDATSSNSIDIKPFRPAFADARSRARHYANPLRESRRRRAIEQQAIRETITD</sequence>
<dbReference type="OrthoDB" id="9135827at2"/>
<name>A0A1N7SDY1_9BURK</name>
<accession>A0A1N7SDY1</accession>
<organism evidence="1 2">
    <name type="scientific">Paraburkholderia piptadeniae</name>
    <dbReference type="NCBI Taxonomy" id="1701573"/>
    <lineage>
        <taxon>Bacteria</taxon>
        <taxon>Pseudomonadati</taxon>
        <taxon>Pseudomonadota</taxon>
        <taxon>Betaproteobacteria</taxon>
        <taxon>Burkholderiales</taxon>
        <taxon>Burkholderiaceae</taxon>
        <taxon>Paraburkholderia</taxon>
    </lineage>
</organism>
<comment type="caution">
    <text evidence="1">The sequence shown here is derived from an EMBL/GenBank/DDBJ whole genome shotgun (WGS) entry which is preliminary data.</text>
</comment>
<dbReference type="AlphaFoldDB" id="A0A1N7SDY1"/>
<dbReference type="Proteomes" id="UP000195569">
    <property type="component" value="Unassembled WGS sequence"/>
</dbReference>
<gene>
    <name evidence="1" type="ORF">BN2476_470033</name>
</gene>